<dbReference type="Proteomes" id="UP000019149">
    <property type="component" value="Unassembled WGS sequence"/>
</dbReference>
<sequence>MATPNMQVCEGWRLIFCLRIKIRNEYGSGIKNDHFRMQQNGVSKEDRNISNRKCENKLENYCGSLEPLPTMGSVEILCQIHLKLYCYAAPSVRIALLKLPPSDKNLVYYFPIPNTEKLRKILKFRVPLLLFKMMSGNILEVKSPHPNFKKRGSSKFGECSHFQIPHFV</sequence>
<gene>
    <name evidence="1" type="ORF">EGR_02673</name>
</gene>
<dbReference type="KEGG" id="egl:EGR_02673"/>
<name>W6UP60_ECHGR</name>
<accession>W6UP60</accession>
<evidence type="ECO:0000313" key="1">
    <source>
        <dbReference type="EMBL" id="EUB62541.1"/>
    </source>
</evidence>
<keyword evidence="2" id="KW-1185">Reference proteome</keyword>
<reference evidence="1 2" key="1">
    <citation type="journal article" date="2013" name="Nat. Genet.">
        <title>The genome of the hydatid tapeworm Echinococcus granulosus.</title>
        <authorList>
            <person name="Zheng H."/>
            <person name="Zhang W."/>
            <person name="Zhang L."/>
            <person name="Zhang Z."/>
            <person name="Li J."/>
            <person name="Lu G."/>
            <person name="Zhu Y."/>
            <person name="Wang Y."/>
            <person name="Huang Y."/>
            <person name="Liu J."/>
            <person name="Kang H."/>
            <person name="Chen J."/>
            <person name="Wang L."/>
            <person name="Chen A."/>
            <person name="Yu S."/>
            <person name="Gao Z."/>
            <person name="Jin L."/>
            <person name="Gu W."/>
            <person name="Wang Z."/>
            <person name="Zhao L."/>
            <person name="Shi B."/>
            <person name="Wen H."/>
            <person name="Lin R."/>
            <person name="Jones M.K."/>
            <person name="Brejova B."/>
            <person name="Vinar T."/>
            <person name="Zhao G."/>
            <person name="McManus D.P."/>
            <person name="Chen Z."/>
            <person name="Zhou Y."/>
            <person name="Wang S."/>
        </authorList>
    </citation>
    <scope>NUCLEOTIDE SEQUENCE [LARGE SCALE GENOMIC DNA]</scope>
</reference>
<organism evidence="1 2">
    <name type="scientific">Echinococcus granulosus</name>
    <name type="common">Hydatid tapeworm</name>
    <dbReference type="NCBI Taxonomy" id="6210"/>
    <lineage>
        <taxon>Eukaryota</taxon>
        <taxon>Metazoa</taxon>
        <taxon>Spiralia</taxon>
        <taxon>Lophotrochozoa</taxon>
        <taxon>Platyhelminthes</taxon>
        <taxon>Cestoda</taxon>
        <taxon>Eucestoda</taxon>
        <taxon>Cyclophyllidea</taxon>
        <taxon>Taeniidae</taxon>
        <taxon>Echinococcus</taxon>
        <taxon>Echinococcus granulosus group</taxon>
    </lineage>
</organism>
<proteinExistence type="predicted"/>
<dbReference type="CTD" id="36338388"/>
<dbReference type="GeneID" id="36338388"/>
<comment type="caution">
    <text evidence="1">The sequence shown here is derived from an EMBL/GenBank/DDBJ whole genome shotgun (WGS) entry which is preliminary data.</text>
</comment>
<protein>
    <submittedName>
        <fullName evidence="1">Uncharacterized protein</fullName>
    </submittedName>
</protein>
<dbReference type="EMBL" id="APAU02000012">
    <property type="protein sequence ID" value="EUB62541.1"/>
    <property type="molecule type" value="Genomic_DNA"/>
</dbReference>
<dbReference type="AlphaFoldDB" id="W6UP60"/>
<dbReference type="RefSeq" id="XP_024353737.1">
    <property type="nucleotide sequence ID" value="XM_024491922.1"/>
</dbReference>
<evidence type="ECO:0000313" key="2">
    <source>
        <dbReference type="Proteomes" id="UP000019149"/>
    </source>
</evidence>